<dbReference type="HAMAP" id="MF_00362">
    <property type="entry name" value="Ribosomal_uL10"/>
    <property type="match status" value="1"/>
</dbReference>
<dbReference type="EMBL" id="MHRT01000007">
    <property type="protein sequence ID" value="OHA28790.1"/>
    <property type="molecule type" value="Genomic_DNA"/>
</dbReference>
<dbReference type="PANTHER" id="PTHR11560">
    <property type="entry name" value="39S RIBOSOMAL PROTEIN L10, MITOCHONDRIAL"/>
    <property type="match status" value="1"/>
</dbReference>
<dbReference type="STRING" id="1802315.A3F51_02305"/>
<dbReference type="CDD" id="cd05797">
    <property type="entry name" value="Ribosomal_L10"/>
    <property type="match status" value="1"/>
</dbReference>
<keyword evidence="2 5" id="KW-0689">Ribosomal protein</keyword>
<dbReference type="GO" id="GO:0005840">
    <property type="term" value="C:ribosome"/>
    <property type="evidence" value="ECO:0007669"/>
    <property type="project" value="UniProtKB-KW"/>
</dbReference>
<comment type="subunit">
    <text evidence="5">Part of the ribosomal stalk of the 50S ribosomal subunit. The N-terminus interacts with L11 and the large rRNA to form the base of the stalk. The C-terminus forms an elongated spine to which L12 dimers bind in a sequential fashion forming a multimeric L10(L12)X complex.</text>
</comment>
<dbReference type="GO" id="GO:1990904">
    <property type="term" value="C:ribonucleoprotein complex"/>
    <property type="evidence" value="ECO:0007669"/>
    <property type="project" value="UniProtKB-KW"/>
</dbReference>
<keyword evidence="5" id="KW-0694">RNA-binding</keyword>
<dbReference type="InterPro" id="IPR022973">
    <property type="entry name" value="Ribosomal_uL10_bac"/>
</dbReference>
<dbReference type="GO" id="GO:0006412">
    <property type="term" value="P:translation"/>
    <property type="evidence" value="ECO:0007669"/>
    <property type="project" value="UniProtKB-UniRule"/>
</dbReference>
<evidence type="ECO:0000256" key="2">
    <source>
        <dbReference type="ARBA" id="ARBA00022980"/>
    </source>
</evidence>
<dbReference type="InterPro" id="IPR001790">
    <property type="entry name" value="Ribosomal_uL10"/>
</dbReference>
<evidence type="ECO:0000256" key="4">
    <source>
        <dbReference type="ARBA" id="ARBA00035202"/>
    </source>
</evidence>
<accession>A0A1G2MY32</accession>
<evidence type="ECO:0000256" key="5">
    <source>
        <dbReference type="HAMAP-Rule" id="MF_00362"/>
    </source>
</evidence>
<keyword evidence="5" id="KW-0699">rRNA-binding</keyword>
<comment type="caution">
    <text evidence="6">The sequence shown here is derived from an EMBL/GenBank/DDBJ whole genome shotgun (WGS) entry which is preliminary data.</text>
</comment>
<protein>
    <recommendedName>
        <fullName evidence="4 5">Large ribosomal subunit protein uL10</fullName>
    </recommendedName>
</protein>
<name>A0A1G2MY32_9BACT</name>
<dbReference type="Pfam" id="PF00466">
    <property type="entry name" value="Ribosomal_L10"/>
    <property type="match status" value="1"/>
</dbReference>
<evidence type="ECO:0000256" key="1">
    <source>
        <dbReference type="ARBA" id="ARBA00008889"/>
    </source>
</evidence>
<dbReference type="SUPFAM" id="SSF160369">
    <property type="entry name" value="Ribosomal protein L10-like"/>
    <property type="match status" value="1"/>
</dbReference>
<dbReference type="GO" id="GO:0070180">
    <property type="term" value="F:large ribosomal subunit rRNA binding"/>
    <property type="evidence" value="ECO:0007669"/>
    <property type="project" value="UniProtKB-UniRule"/>
</dbReference>
<dbReference type="Gene3D" id="3.30.70.1730">
    <property type="match status" value="1"/>
</dbReference>
<dbReference type="Proteomes" id="UP000178089">
    <property type="component" value="Unassembled WGS sequence"/>
</dbReference>
<dbReference type="AlphaFoldDB" id="A0A1G2MY32"/>
<comment type="similarity">
    <text evidence="1 5">Belongs to the universal ribosomal protein uL10 family.</text>
</comment>
<dbReference type="InterPro" id="IPR043141">
    <property type="entry name" value="Ribosomal_uL10-like_sf"/>
</dbReference>
<keyword evidence="3 5" id="KW-0687">Ribonucleoprotein</keyword>
<reference evidence="6 7" key="1">
    <citation type="journal article" date="2016" name="Nat. Commun.">
        <title>Thousands of microbial genomes shed light on interconnected biogeochemical processes in an aquifer system.</title>
        <authorList>
            <person name="Anantharaman K."/>
            <person name="Brown C.T."/>
            <person name="Hug L.A."/>
            <person name="Sharon I."/>
            <person name="Castelle C.J."/>
            <person name="Probst A.J."/>
            <person name="Thomas B.C."/>
            <person name="Singh A."/>
            <person name="Wilkins M.J."/>
            <person name="Karaoz U."/>
            <person name="Brodie E.L."/>
            <person name="Williams K.H."/>
            <person name="Hubbard S.S."/>
            <person name="Banfield J.F."/>
        </authorList>
    </citation>
    <scope>NUCLEOTIDE SEQUENCE [LARGE SCALE GENOMIC DNA]</scope>
</reference>
<gene>
    <name evidence="5" type="primary">rplJ</name>
    <name evidence="6" type="ORF">A3F51_02305</name>
</gene>
<sequence>MARTKAQKKEIIEKVRTLMEGAKSLVFVNIHGLKLEDATKMRRTLKAERVGFFVAKKSLTSLALASKKYAGTAPELVGEFGFAYGTDLVAPARGVYEFQKKLKGQVAIIGGVFESRYMTKEEMIDIASIPALPVLQGMFLNVINFPIQGFVMALGEISKKKTV</sequence>
<proteinExistence type="inferred from homology"/>
<organism evidence="6 7">
    <name type="scientific">Candidatus Taylorbacteria bacterium RIFCSPHIGHO2_12_FULL_45_16</name>
    <dbReference type="NCBI Taxonomy" id="1802315"/>
    <lineage>
        <taxon>Bacteria</taxon>
        <taxon>Candidatus Tayloriibacteriota</taxon>
    </lineage>
</organism>
<dbReference type="InterPro" id="IPR047865">
    <property type="entry name" value="Ribosomal_uL10_bac_type"/>
</dbReference>
<evidence type="ECO:0000313" key="6">
    <source>
        <dbReference type="EMBL" id="OHA28790.1"/>
    </source>
</evidence>
<comment type="function">
    <text evidence="5">Forms part of the ribosomal stalk, playing a central role in the interaction of the ribosome with GTP-bound translation factors.</text>
</comment>
<dbReference type="NCBIfam" id="NF000955">
    <property type="entry name" value="PRK00099.1-1"/>
    <property type="match status" value="1"/>
</dbReference>
<evidence type="ECO:0000313" key="7">
    <source>
        <dbReference type="Proteomes" id="UP000178089"/>
    </source>
</evidence>
<evidence type="ECO:0000256" key="3">
    <source>
        <dbReference type="ARBA" id="ARBA00023274"/>
    </source>
</evidence>